<reference evidence="3" key="1">
    <citation type="journal article" date="2019" name="Int. J. Syst. Evol. Microbiol.">
        <title>The Global Catalogue of Microorganisms (GCM) 10K type strain sequencing project: providing services to taxonomists for standard genome sequencing and annotation.</title>
        <authorList>
            <consortium name="The Broad Institute Genomics Platform"/>
            <consortium name="The Broad Institute Genome Sequencing Center for Infectious Disease"/>
            <person name="Wu L."/>
            <person name="Ma J."/>
        </authorList>
    </citation>
    <scope>NUCLEOTIDE SEQUENCE [LARGE SCALE GENOMIC DNA]</scope>
    <source>
        <strain evidence="3">JCM 3146</strain>
    </source>
</reference>
<name>A0ABP3GSZ9_9ACTN</name>
<proteinExistence type="predicted"/>
<dbReference type="RefSeq" id="WP_252800303.1">
    <property type="nucleotide sequence ID" value="NZ_BAAABM010000045.1"/>
</dbReference>
<organism evidence="2 3">
    <name type="scientific">Actinoallomurus spadix</name>
    <dbReference type="NCBI Taxonomy" id="79912"/>
    <lineage>
        <taxon>Bacteria</taxon>
        <taxon>Bacillati</taxon>
        <taxon>Actinomycetota</taxon>
        <taxon>Actinomycetes</taxon>
        <taxon>Streptosporangiales</taxon>
        <taxon>Thermomonosporaceae</taxon>
        <taxon>Actinoallomurus</taxon>
    </lineage>
</organism>
<evidence type="ECO:0000256" key="1">
    <source>
        <dbReference type="SAM" id="MobiDB-lite"/>
    </source>
</evidence>
<evidence type="ECO:0000313" key="3">
    <source>
        <dbReference type="Proteomes" id="UP001501822"/>
    </source>
</evidence>
<accession>A0ABP3GSZ9</accession>
<keyword evidence="3" id="KW-1185">Reference proteome</keyword>
<sequence>MLEQLDQPAWAHTPGASGPASQIPDLLGRLARADKTGSVAIIHAILDHIWVDGEVFPATVTTIPFLRELLGLPPNWLHPKLLLILGVLAEGHAKDVATTEAVRAAVGDSVDPYLALAPAAQDDWPALALSLGYLLAHFPAHRARIEAALDGTSLRSADRARITRCLTIPDFSVPATMAAVSRSWPSPEIWAGRPGEDEIDREWKESFGIGPEQAARIWDLETESILTYLGAHAEYAVFEESGVE</sequence>
<dbReference type="Proteomes" id="UP001501822">
    <property type="component" value="Unassembled WGS sequence"/>
</dbReference>
<dbReference type="EMBL" id="BAAABM010000045">
    <property type="protein sequence ID" value="GAA0354050.1"/>
    <property type="molecule type" value="Genomic_DNA"/>
</dbReference>
<protein>
    <submittedName>
        <fullName evidence="2">Uncharacterized protein</fullName>
    </submittedName>
</protein>
<comment type="caution">
    <text evidence="2">The sequence shown here is derived from an EMBL/GenBank/DDBJ whole genome shotgun (WGS) entry which is preliminary data.</text>
</comment>
<feature type="region of interest" description="Disordered" evidence="1">
    <location>
        <begin position="1"/>
        <end position="20"/>
    </location>
</feature>
<gene>
    <name evidence="2" type="ORF">GCM10010151_49540</name>
</gene>
<evidence type="ECO:0000313" key="2">
    <source>
        <dbReference type="EMBL" id="GAA0354050.1"/>
    </source>
</evidence>